<dbReference type="EMBL" id="JBHSEC010000001">
    <property type="protein sequence ID" value="MFC4409057.1"/>
    <property type="molecule type" value="Genomic_DNA"/>
</dbReference>
<dbReference type="InterPro" id="IPR001633">
    <property type="entry name" value="EAL_dom"/>
</dbReference>
<dbReference type="Pfam" id="PF00563">
    <property type="entry name" value="EAL"/>
    <property type="match status" value="1"/>
</dbReference>
<dbReference type="PANTHER" id="PTHR33121">
    <property type="entry name" value="CYCLIC DI-GMP PHOSPHODIESTERASE PDEF"/>
    <property type="match status" value="1"/>
</dbReference>
<dbReference type="PROSITE" id="PS50883">
    <property type="entry name" value="EAL"/>
    <property type="match status" value="1"/>
</dbReference>
<keyword evidence="3" id="KW-1185">Reference proteome</keyword>
<dbReference type="RefSeq" id="WP_378151410.1">
    <property type="nucleotide sequence ID" value="NZ_JBHSEC010000001.1"/>
</dbReference>
<organism evidence="2 3">
    <name type="scientific">Chungangia koreensis</name>
    <dbReference type="NCBI Taxonomy" id="752657"/>
    <lineage>
        <taxon>Bacteria</taxon>
        <taxon>Bacillati</taxon>
        <taxon>Bacillota</taxon>
        <taxon>Bacilli</taxon>
        <taxon>Lactobacillales</taxon>
        <taxon>Chungangia</taxon>
    </lineage>
</organism>
<accession>A0ABV8X4B7</accession>
<dbReference type="InterPro" id="IPR050706">
    <property type="entry name" value="Cyclic-di-GMP_PDE-like"/>
</dbReference>
<sequence length="339" mass="39292">MPCQSCIVQELSVDIKFEGPQNQQMLDDVRNHLNRRDFWFEETEGIMTMTESGVKELLDFSQDYMEIEHIDYRFEKSEWKPFSTITHLLDKQWIDEVIQKKLIVSHSQPIVNRDGEIFAYEILSRFQREDGSVIYPNEIFDAARTRGRLYALDRICRLTAVEYAAVLGKKVFINFIPTSIYSPEFCLRSTVMLAKKLGIDPSQFVFEVVESDQVDDIDHLKSILAYYNERGFQYALDDVGEGFSTIEMLEDIRPHFMKLDMKYVQGVSTDPTKQSVAASFLRKSLEIGSIPLAEGIETMEDFEWLKGLGYELFQGYLFGKPSAEPQREIKLTKEQISSL</sequence>
<evidence type="ECO:0000259" key="1">
    <source>
        <dbReference type="PROSITE" id="PS50883"/>
    </source>
</evidence>
<gene>
    <name evidence="2" type="ORF">ACFOZY_01265</name>
</gene>
<dbReference type="Proteomes" id="UP001595817">
    <property type="component" value="Unassembled WGS sequence"/>
</dbReference>
<evidence type="ECO:0000313" key="2">
    <source>
        <dbReference type="EMBL" id="MFC4409057.1"/>
    </source>
</evidence>
<proteinExistence type="predicted"/>
<dbReference type="Gene3D" id="3.20.20.450">
    <property type="entry name" value="EAL domain"/>
    <property type="match status" value="1"/>
</dbReference>
<comment type="caution">
    <text evidence="2">The sequence shown here is derived from an EMBL/GenBank/DDBJ whole genome shotgun (WGS) entry which is preliminary data.</text>
</comment>
<dbReference type="SMART" id="SM00052">
    <property type="entry name" value="EAL"/>
    <property type="match status" value="1"/>
</dbReference>
<name>A0ABV8X4B7_9LACT</name>
<dbReference type="PANTHER" id="PTHR33121:SF76">
    <property type="entry name" value="SIGNALING PROTEIN"/>
    <property type="match status" value="1"/>
</dbReference>
<dbReference type="InterPro" id="IPR035919">
    <property type="entry name" value="EAL_sf"/>
</dbReference>
<dbReference type="CDD" id="cd01948">
    <property type="entry name" value="EAL"/>
    <property type="match status" value="1"/>
</dbReference>
<feature type="domain" description="EAL" evidence="1">
    <location>
        <begin position="87"/>
        <end position="335"/>
    </location>
</feature>
<dbReference type="SUPFAM" id="SSF141868">
    <property type="entry name" value="EAL domain-like"/>
    <property type="match status" value="1"/>
</dbReference>
<reference evidence="3" key="1">
    <citation type="journal article" date="2019" name="Int. J. Syst. Evol. Microbiol.">
        <title>The Global Catalogue of Microorganisms (GCM) 10K type strain sequencing project: providing services to taxonomists for standard genome sequencing and annotation.</title>
        <authorList>
            <consortium name="The Broad Institute Genomics Platform"/>
            <consortium name="The Broad Institute Genome Sequencing Center for Infectious Disease"/>
            <person name="Wu L."/>
            <person name="Ma J."/>
        </authorList>
    </citation>
    <scope>NUCLEOTIDE SEQUENCE [LARGE SCALE GENOMIC DNA]</scope>
    <source>
        <strain evidence="3">CCUG 59778</strain>
    </source>
</reference>
<protein>
    <submittedName>
        <fullName evidence="2">EAL domain-containing protein</fullName>
    </submittedName>
</protein>
<evidence type="ECO:0000313" key="3">
    <source>
        <dbReference type="Proteomes" id="UP001595817"/>
    </source>
</evidence>